<accession>A0ABT8FH10</accession>
<dbReference type="Pfam" id="PF02518">
    <property type="entry name" value="HATPase_c"/>
    <property type="match status" value="1"/>
</dbReference>
<dbReference type="SMART" id="SM00304">
    <property type="entry name" value="HAMP"/>
    <property type="match status" value="1"/>
</dbReference>
<dbReference type="Pfam" id="PF00672">
    <property type="entry name" value="HAMP"/>
    <property type="match status" value="1"/>
</dbReference>
<dbReference type="SUPFAM" id="SSF55874">
    <property type="entry name" value="ATPase domain of HSP90 chaperone/DNA topoisomerase II/histidine kinase"/>
    <property type="match status" value="1"/>
</dbReference>
<dbReference type="PRINTS" id="PR00344">
    <property type="entry name" value="BCTRLSENSOR"/>
</dbReference>
<keyword evidence="14" id="KW-0547">Nucleotide-binding</keyword>
<keyword evidence="15" id="KW-1185">Reference proteome</keyword>
<dbReference type="Gene3D" id="3.30.565.10">
    <property type="entry name" value="Histidine kinase-like ATPase, C-terminal domain"/>
    <property type="match status" value="1"/>
</dbReference>
<evidence type="ECO:0000256" key="7">
    <source>
        <dbReference type="ARBA" id="ARBA00022777"/>
    </source>
</evidence>
<dbReference type="Proteomes" id="UP001168620">
    <property type="component" value="Unassembled WGS sequence"/>
</dbReference>
<evidence type="ECO:0000256" key="3">
    <source>
        <dbReference type="ARBA" id="ARBA00012438"/>
    </source>
</evidence>
<keyword evidence="7" id="KW-0418">Kinase</keyword>
<evidence type="ECO:0000259" key="12">
    <source>
        <dbReference type="PROSITE" id="PS50109"/>
    </source>
</evidence>
<proteinExistence type="predicted"/>
<dbReference type="SMART" id="SM00387">
    <property type="entry name" value="HATPase_c"/>
    <property type="match status" value="1"/>
</dbReference>
<dbReference type="EC" id="2.7.13.3" evidence="3"/>
<dbReference type="Gene3D" id="1.10.287.130">
    <property type="match status" value="1"/>
</dbReference>
<dbReference type="InterPro" id="IPR003660">
    <property type="entry name" value="HAMP_dom"/>
</dbReference>
<dbReference type="RefSeq" id="WP_300953076.1">
    <property type="nucleotide sequence ID" value="NZ_JAUHJQ010000005.1"/>
</dbReference>
<dbReference type="SUPFAM" id="SSF158472">
    <property type="entry name" value="HAMP domain-like"/>
    <property type="match status" value="1"/>
</dbReference>
<evidence type="ECO:0000259" key="13">
    <source>
        <dbReference type="PROSITE" id="PS50885"/>
    </source>
</evidence>
<feature type="domain" description="Histidine kinase" evidence="12">
    <location>
        <begin position="263"/>
        <end position="475"/>
    </location>
</feature>
<evidence type="ECO:0000256" key="8">
    <source>
        <dbReference type="ARBA" id="ARBA00022989"/>
    </source>
</evidence>
<evidence type="ECO:0000256" key="11">
    <source>
        <dbReference type="SAM" id="Phobius"/>
    </source>
</evidence>
<organism evidence="14 15">
    <name type="scientific">Nocardioides oceani</name>
    <dbReference type="NCBI Taxonomy" id="3058369"/>
    <lineage>
        <taxon>Bacteria</taxon>
        <taxon>Bacillati</taxon>
        <taxon>Actinomycetota</taxon>
        <taxon>Actinomycetes</taxon>
        <taxon>Propionibacteriales</taxon>
        <taxon>Nocardioidaceae</taxon>
        <taxon>Nocardioides</taxon>
    </lineage>
</organism>
<evidence type="ECO:0000313" key="14">
    <source>
        <dbReference type="EMBL" id="MDN4173974.1"/>
    </source>
</evidence>
<evidence type="ECO:0000256" key="1">
    <source>
        <dbReference type="ARBA" id="ARBA00000085"/>
    </source>
</evidence>
<dbReference type="InterPro" id="IPR036097">
    <property type="entry name" value="HisK_dim/P_sf"/>
</dbReference>
<dbReference type="PROSITE" id="PS50885">
    <property type="entry name" value="HAMP"/>
    <property type="match status" value="1"/>
</dbReference>
<keyword evidence="9" id="KW-0902">Two-component regulatory system</keyword>
<dbReference type="SUPFAM" id="SSF47384">
    <property type="entry name" value="Homodimeric domain of signal transducing histidine kinase"/>
    <property type="match status" value="1"/>
</dbReference>
<dbReference type="CDD" id="cd00075">
    <property type="entry name" value="HATPase"/>
    <property type="match status" value="1"/>
</dbReference>
<evidence type="ECO:0000256" key="5">
    <source>
        <dbReference type="ARBA" id="ARBA00022679"/>
    </source>
</evidence>
<dbReference type="InterPro" id="IPR003594">
    <property type="entry name" value="HATPase_dom"/>
</dbReference>
<sequence length="477" mass="51121">MPAPTGPRAARTGFSVRARITTTVALLVLGALSAAGLLVYAVESQRVEAQTVEEVDQELDEFARLKGDGIDPTTGQPFATIEALLRLFLSRNVPDDDEALIGWVGDAPVARFPGDDPLYRDRAFLAAARPLVAAGGSARVDTAQGRVLVAAQPVRQGGQEGALLVAVYLDEDRSELLGTMRTYAVVAALLTLLVVAVAAWQSGRLLAPLRVLRSTADDLRGTELSRRIPESGNDDITALTRTLNGMLDRLETAFVEQRRFLDDAGHELRTPLTVLRGHLELVDVEDPADVAETRALLLDEIDRMARLVGDLILLAKSDRPDFVLPTEVDLGELTEDVLAKVRGLGDRDWRLDGAADVVVRVDGQRLTQALLQLADNAVKHTAPGDEVALGSSAADTGEVRLWVRDGGPGVPEADRATVFERFGRSSVRQEDEGFGLGLSIVEAIVTAHGGTVTVEHDRPAPPHGARFVITLPPSVVV</sequence>
<keyword evidence="6 11" id="KW-0812">Transmembrane</keyword>
<feature type="transmembrane region" description="Helical" evidence="11">
    <location>
        <begin position="20"/>
        <end position="42"/>
    </location>
</feature>
<evidence type="ECO:0000313" key="15">
    <source>
        <dbReference type="Proteomes" id="UP001168620"/>
    </source>
</evidence>
<protein>
    <recommendedName>
        <fullName evidence="3">histidine kinase</fullName>
        <ecNumber evidence="3">2.7.13.3</ecNumber>
    </recommendedName>
</protein>
<dbReference type="SMART" id="SM00388">
    <property type="entry name" value="HisKA"/>
    <property type="match status" value="1"/>
</dbReference>
<dbReference type="InterPro" id="IPR004358">
    <property type="entry name" value="Sig_transdc_His_kin-like_C"/>
</dbReference>
<gene>
    <name evidence="14" type="ORF">QWY28_13515</name>
</gene>
<dbReference type="CDD" id="cd00082">
    <property type="entry name" value="HisKA"/>
    <property type="match status" value="1"/>
</dbReference>
<comment type="catalytic activity">
    <reaction evidence="1">
        <text>ATP + protein L-histidine = ADP + protein N-phospho-L-histidine.</text>
        <dbReference type="EC" id="2.7.13.3"/>
    </reaction>
</comment>
<evidence type="ECO:0000256" key="4">
    <source>
        <dbReference type="ARBA" id="ARBA00022553"/>
    </source>
</evidence>
<dbReference type="InterPro" id="IPR003661">
    <property type="entry name" value="HisK_dim/P_dom"/>
</dbReference>
<dbReference type="Pfam" id="PF00512">
    <property type="entry name" value="HisKA"/>
    <property type="match status" value="1"/>
</dbReference>
<reference evidence="14" key="1">
    <citation type="submission" date="2023-06" db="EMBL/GenBank/DDBJ databases">
        <title>Draft genome sequence of Nocardioides sp. SOB77.</title>
        <authorList>
            <person name="Zhang G."/>
        </authorList>
    </citation>
    <scope>NUCLEOTIDE SEQUENCE</scope>
    <source>
        <strain evidence="14">SOB77</strain>
    </source>
</reference>
<dbReference type="InterPro" id="IPR036890">
    <property type="entry name" value="HATPase_C_sf"/>
</dbReference>
<dbReference type="PANTHER" id="PTHR45436">
    <property type="entry name" value="SENSOR HISTIDINE KINASE YKOH"/>
    <property type="match status" value="1"/>
</dbReference>
<comment type="caution">
    <text evidence="14">The sequence shown here is derived from an EMBL/GenBank/DDBJ whole genome shotgun (WGS) entry which is preliminary data.</text>
</comment>
<keyword evidence="10 11" id="KW-0472">Membrane</keyword>
<keyword evidence="8 11" id="KW-1133">Transmembrane helix</keyword>
<evidence type="ECO:0000256" key="10">
    <source>
        <dbReference type="ARBA" id="ARBA00023136"/>
    </source>
</evidence>
<evidence type="ECO:0000256" key="6">
    <source>
        <dbReference type="ARBA" id="ARBA00022692"/>
    </source>
</evidence>
<dbReference type="CDD" id="cd06225">
    <property type="entry name" value="HAMP"/>
    <property type="match status" value="1"/>
</dbReference>
<dbReference type="Gene3D" id="6.10.340.10">
    <property type="match status" value="1"/>
</dbReference>
<dbReference type="InterPro" id="IPR050428">
    <property type="entry name" value="TCS_sensor_his_kinase"/>
</dbReference>
<evidence type="ECO:0000256" key="9">
    <source>
        <dbReference type="ARBA" id="ARBA00023012"/>
    </source>
</evidence>
<keyword evidence="14" id="KW-0067">ATP-binding</keyword>
<dbReference type="GO" id="GO:0005524">
    <property type="term" value="F:ATP binding"/>
    <property type="evidence" value="ECO:0007669"/>
    <property type="project" value="UniProtKB-KW"/>
</dbReference>
<dbReference type="PANTHER" id="PTHR45436:SF5">
    <property type="entry name" value="SENSOR HISTIDINE KINASE TRCS"/>
    <property type="match status" value="1"/>
</dbReference>
<feature type="domain" description="HAMP" evidence="13">
    <location>
        <begin position="203"/>
        <end position="255"/>
    </location>
</feature>
<dbReference type="PROSITE" id="PS50109">
    <property type="entry name" value="HIS_KIN"/>
    <property type="match status" value="1"/>
</dbReference>
<keyword evidence="4" id="KW-0597">Phosphoprotein</keyword>
<dbReference type="InterPro" id="IPR005467">
    <property type="entry name" value="His_kinase_dom"/>
</dbReference>
<comment type="subcellular location">
    <subcellularLocation>
        <location evidence="2">Cell membrane</location>
    </subcellularLocation>
</comment>
<name>A0ABT8FH10_9ACTN</name>
<evidence type="ECO:0000256" key="2">
    <source>
        <dbReference type="ARBA" id="ARBA00004236"/>
    </source>
</evidence>
<feature type="transmembrane region" description="Helical" evidence="11">
    <location>
        <begin position="182"/>
        <end position="200"/>
    </location>
</feature>
<dbReference type="EMBL" id="JAUHJQ010000005">
    <property type="protein sequence ID" value="MDN4173974.1"/>
    <property type="molecule type" value="Genomic_DNA"/>
</dbReference>
<keyword evidence="5" id="KW-0808">Transferase</keyword>